<accession>A0AAF0GJS6</accession>
<protein>
    <submittedName>
        <fullName evidence="1">Uncharacterized protein</fullName>
    </submittedName>
</protein>
<dbReference type="EMBL" id="OQ709203">
    <property type="protein sequence ID" value="WGH20346.1"/>
    <property type="molecule type" value="Genomic_DNA"/>
</dbReference>
<proteinExistence type="predicted"/>
<evidence type="ECO:0000313" key="1">
    <source>
        <dbReference type="EMBL" id="WGH20346.1"/>
    </source>
</evidence>
<sequence>MDDLMMTSADGETYVAERVDDDLVVLRVFAPASHGGGLLRDLTLFVDEIDGLAALLKRAAGSGA</sequence>
<dbReference type="Proteomes" id="UP001241023">
    <property type="component" value="Segment"/>
</dbReference>
<evidence type="ECO:0000313" key="2">
    <source>
        <dbReference type="Proteomes" id="UP001241023"/>
    </source>
</evidence>
<reference evidence="1 2" key="1">
    <citation type="submission" date="2023-03" db="EMBL/GenBank/DDBJ databases">
        <authorList>
            <person name="Jones P.T."/>
            <person name="Zarakotas T.R."/>
            <person name="Pitt R.A."/>
            <person name="Hinrichsen E.D."/>
            <person name="Woods I.A."/>
            <person name="Gubitose M.G."/>
            <person name="Lord C.E."/>
            <person name="Wilkes B.M."/>
            <person name="Diggins A.E."/>
            <person name="Parsons M.T."/>
            <person name="Kearns B.S."/>
            <person name="Garlena R.A."/>
            <person name="Russell D.A."/>
            <person name="Jacobs-Sera D."/>
            <person name="Hatfull G.F."/>
        </authorList>
    </citation>
    <scope>NUCLEOTIDE SEQUENCE [LARGE SCALE GENOMIC DNA]</scope>
</reference>
<gene>
    <name evidence="1" type="primary">54</name>
    <name evidence="1" type="ORF">SEA_MAGUCO_54</name>
</gene>
<keyword evidence="2" id="KW-1185">Reference proteome</keyword>
<organism evidence="1 2">
    <name type="scientific">Arthrobacter phage MaGuCo</name>
    <dbReference type="NCBI Taxonomy" id="3038363"/>
    <lineage>
        <taxon>Viruses</taxon>
        <taxon>Duplodnaviria</taxon>
        <taxon>Heunggongvirae</taxon>
        <taxon>Uroviricota</taxon>
        <taxon>Caudoviricetes</taxon>
        <taxon>Casidaviridae</taxon>
        <taxon>Liebevirus</taxon>
        <taxon>Liebevirus maguco</taxon>
    </lineage>
</organism>
<name>A0AAF0GJS6_9CAUD</name>